<name>A0A934QU77_9PSEU</name>
<comment type="caution">
    <text evidence="2">The sequence shown here is derived from an EMBL/GenBank/DDBJ whole genome shotgun (WGS) entry which is preliminary data.</text>
</comment>
<evidence type="ECO:0000313" key="3">
    <source>
        <dbReference type="Proteomes" id="UP000635245"/>
    </source>
</evidence>
<accession>A0A934QU77</accession>
<reference evidence="2" key="1">
    <citation type="submission" date="2020-12" db="EMBL/GenBank/DDBJ databases">
        <title>Prauserella sp. ASG 168, a novel actinomycete isolated from cave rock.</title>
        <authorList>
            <person name="Suriyachadkun C."/>
        </authorList>
    </citation>
    <scope>NUCLEOTIDE SEQUENCE</scope>
    <source>
        <strain evidence="2">ASG 168</strain>
    </source>
</reference>
<proteinExistence type="predicted"/>
<feature type="region of interest" description="Disordered" evidence="1">
    <location>
        <begin position="66"/>
        <end position="173"/>
    </location>
</feature>
<gene>
    <name evidence="2" type="ORF">JHE00_20320</name>
</gene>
<sequence length="173" mass="17623">MRSSLSRRTLWIPLALLAVAAPASVLTVAFWPQDQAARQPTARPAAPAGSVVAVRDLDEIRELRLLTAAEPTPASRPAAAPQPSPETAPVVPQADAVVAEVAPAPAVPAGGSVSDSRGSAGSDGSSDAVARERAMSPAPRPPLVDTISPDIQQQIDEAENGPGIDLGTLVPEP</sequence>
<dbReference type="EMBL" id="JAENJH010000004">
    <property type="protein sequence ID" value="MBK1786681.1"/>
    <property type="molecule type" value="Genomic_DNA"/>
</dbReference>
<protein>
    <submittedName>
        <fullName evidence="2">Uncharacterized protein</fullName>
    </submittedName>
</protein>
<keyword evidence="3" id="KW-1185">Reference proteome</keyword>
<dbReference type="RefSeq" id="WP_200320339.1">
    <property type="nucleotide sequence ID" value="NZ_JAENJH010000004.1"/>
</dbReference>
<organism evidence="2 3">
    <name type="scientific">Prauserella cavernicola</name>
    <dbReference type="NCBI Taxonomy" id="2800127"/>
    <lineage>
        <taxon>Bacteria</taxon>
        <taxon>Bacillati</taxon>
        <taxon>Actinomycetota</taxon>
        <taxon>Actinomycetes</taxon>
        <taxon>Pseudonocardiales</taxon>
        <taxon>Pseudonocardiaceae</taxon>
        <taxon>Prauserella</taxon>
    </lineage>
</organism>
<feature type="compositionally biased region" description="Low complexity" evidence="1">
    <location>
        <begin position="66"/>
        <end position="79"/>
    </location>
</feature>
<evidence type="ECO:0000256" key="1">
    <source>
        <dbReference type="SAM" id="MobiDB-lite"/>
    </source>
</evidence>
<dbReference type="AlphaFoldDB" id="A0A934QU77"/>
<feature type="compositionally biased region" description="Low complexity" evidence="1">
    <location>
        <begin position="88"/>
        <end position="128"/>
    </location>
</feature>
<dbReference type="Proteomes" id="UP000635245">
    <property type="component" value="Unassembled WGS sequence"/>
</dbReference>
<evidence type="ECO:0000313" key="2">
    <source>
        <dbReference type="EMBL" id="MBK1786681.1"/>
    </source>
</evidence>